<gene>
    <name evidence="1" type="ORF">B0H17DRAFT_1027941</name>
</gene>
<name>A0AAD7H2Z4_MYCRO</name>
<organism evidence="1 2">
    <name type="scientific">Mycena rosella</name>
    <name type="common">Pink bonnet</name>
    <name type="synonym">Agaricus rosellus</name>
    <dbReference type="NCBI Taxonomy" id="1033263"/>
    <lineage>
        <taxon>Eukaryota</taxon>
        <taxon>Fungi</taxon>
        <taxon>Dikarya</taxon>
        <taxon>Basidiomycota</taxon>
        <taxon>Agaricomycotina</taxon>
        <taxon>Agaricomycetes</taxon>
        <taxon>Agaricomycetidae</taxon>
        <taxon>Agaricales</taxon>
        <taxon>Marasmiineae</taxon>
        <taxon>Mycenaceae</taxon>
        <taxon>Mycena</taxon>
    </lineage>
</organism>
<keyword evidence="2" id="KW-1185">Reference proteome</keyword>
<comment type="caution">
    <text evidence="1">The sequence shown here is derived from an EMBL/GenBank/DDBJ whole genome shotgun (WGS) entry which is preliminary data.</text>
</comment>
<dbReference type="Proteomes" id="UP001221757">
    <property type="component" value="Unassembled WGS sequence"/>
</dbReference>
<protein>
    <submittedName>
        <fullName evidence="1">Uncharacterized protein</fullName>
    </submittedName>
</protein>
<dbReference type="EMBL" id="JARKIE010000001">
    <property type="protein sequence ID" value="KAJ7710967.1"/>
    <property type="molecule type" value="Genomic_DNA"/>
</dbReference>
<sequence length="87" mass="9733">MDWICLRQKVALFALIQQRSVLISSNKASVLRHLVCIYLKYSSIRHCVQPPPPIPCSVDRPPSAIYLGPHHIFPAGTPRPAPARSYS</sequence>
<accession>A0AAD7H2Z4</accession>
<evidence type="ECO:0000313" key="1">
    <source>
        <dbReference type="EMBL" id="KAJ7710967.1"/>
    </source>
</evidence>
<evidence type="ECO:0000313" key="2">
    <source>
        <dbReference type="Proteomes" id="UP001221757"/>
    </source>
</evidence>
<reference evidence="1" key="1">
    <citation type="submission" date="2023-03" db="EMBL/GenBank/DDBJ databases">
        <title>Massive genome expansion in bonnet fungi (Mycena s.s.) driven by repeated elements and novel gene families across ecological guilds.</title>
        <authorList>
            <consortium name="Lawrence Berkeley National Laboratory"/>
            <person name="Harder C.B."/>
            <person name="Miyauchi S."/>
            <person name="Viragh M."/>
            <person name="Kuo A."/>
            <person name="Thoen E."/>
            <person name="Andreopoulos B."/>
            <person name="Lu D."/>
            <person name="Skrede I."/>
            <person name="Drula E."/>
            <person name="Henrissat B."/>
            <person name="Morin E."/>
            <person name="Kohler A."/>
            <person name="Barry K."/>
            <person name="LaButti K."/>
            <person name="Morin E."/>
            <person name="Salamov A."/>
            <person name="Lipzen A."/>
            <person name="Mereny Z."/>
            <person name="Hegedus B."/>
            <person name="Baldrian P."/>
            <person name="Stursova M."/>
            <person name="Weitz H."/>
            <person name="Taylor A."/>
            <person name="Grigoriev I.V."/>
            <person name="Nagy L.G."/>
            <person name="Martin F."/>
            <person name="Kauserud H."/>
        </authorList>
    </citation>
    <scope>NUCLEOTIDE SEQUENCE</scope>
    <source>
        <strain evidence="1">CBHHK067</strain>
    </source>
</reference>
<dbReference type="AlphaFoldDB" id="A0AAD7H2Z4"/>
<proteinExistence type="predicted"/>